<proteinExistence type="predicted"/>
<protein>
    <submittedName>
        <fullName evidence="3">PH domain-containing protein</fullName>
    </submittedName>
</protein>
<dbReference type="Pfam" id="PF03703">
    <property type="entry name" value="bPH_2"/>
    <property type="match status" value="1"/>
</dbReference>
<evidence type="ECO:0000313" key="4">
    <source>
        <dbReference type="Proteomes" id="UP000824281"/>
    </source>
</evidence>
<gene>
    <name evidence="3" type="ORF">K3148_04900</name>
</gene>
<accession>A0ABX8ZSZ4</accession>
<keyword evidence="1" id="KW-1133">Transmembrane helix</keyword>
<organism evidence="3 4">
    <name type="scientific">Qipengyuania aurantiaca</name>
    <dbReference type="NCBI Taxonomy" id="2867233"/>
    <lineage>
        <taxon>Bacteria</taxon>
        <taxon>Pseudomonadati</taxon>
        <taxon>Pseudomonadota</taxon>
        <taxon>Alphaproteobacteria</taxon>
        <taxon>Sphingomonadales</taxon>
        <taxon>Erythrobacteraceae</taxon>
        <taxon>Qipengyuania</taxon>
    </lineage>
</organism>
<sequence>MDGDEELTRLDPRFKRVLMVQGLLWGLVVMAGAIVADLVLDDWPDVLWIPALIFWIVQAGVLPGRRYRSRGYRMGEDELRTVQGVWNHWDIVVPFGRVQHIDVHQGPLERANGIATLVLHTAGTAAASVSVEGLAHEDAIAMRDHVRDVVQARSR</sequence>
<reference evidence="3 4" key="1">
    <citation type="submission" date="2021-08" db="EMBL/GenBank/DDBJ databases">
        <title>Comparative Genomics Analysis of the Genus Qipengyuania Reveals Extensive Genetic Diversity and Metabolic Versatility, Including the Description of Fifteen Novel Species.</title>
        <authorList>
            <person name="Liu Y."/>
        </authorList>
    </citation>
    <scope>NUCLEOTIDE SEQUENCE [LARGE SCALE GENOMIC DNA]</scope>
    <source>
        <strain evidence="3 4">1NDH13</strain>
    </source>
</reference>
<feature type="domain" description="YdbS-like PH" evidence="2">
    <location>
        <begin position="67"/>
        <end position="145"/>
    </location>
</feature>
<evidence type="ECO:0000313" key="3">
    <source>
        <dbReference type="EMBL" id="QZD90733.1"/>
    </source>
</evidence>
<dbReference type="PANTHER" id="PTHR34473">
    <property type="entry name" value="UPF0699 TRANSMEMBRANE PROTEIN YDBS"/>
    <property type="match status" value="1"/>
</dbReference>
<dbReference type="InterPro" id="IPR005182">
    <property type="entry name" value="YdbS-like_PH"/>
</dbReference>
<name>A0ABX8ZSZ4_9SPHN</name>
<dbReference type="EMBL" id="CP081295">
    <property type="protein sequence ID" value="QZD90733.1"/>
    <property type="molecule type" value="Genomic_DNA"/>
</dbReference>
<dbReference type="RefSeq" id="WP_221426195.1">
    <property type="nucleotide sequence ID" value="NZ_CP081295.1"/>
</dbReference>
<dbReference type="Proteomes" id="UP000824281">
    <property type="component" value="Chromosome"/>
</dbReference>
<keyword evidence="1" id="KW-0472">Membrane</keyword>
<keyword evidence="1" id="KW-0812">Transmembrane</keyword>
<feature type="transmembrane region" description="Helical" evidence="1">
    <location>
        <begin position="17"/>
        <end position="40"/>
    </location>
</feature>
<keyword evidence="4" id="KW-1185">Reference proteome</keyword>
<evidence type="ECO:0000256" key="1">
    <source>
        <dbReference type="SAM" id="Phobius"/>
    </source>
</evidence>
<evidence type="ECO:0000259" key="2">
    <source>
        <dbReference type="Pfam" id="PF03703"/>
    </source>
</evidence>
<feature type="transmembrane region" description="Helical" evidence="1">
    <location>
        <begin position="46"/>
        <end position="64"/>
    </location>
</feature>
<dbReference type="PANTHER" id="PTHR34473:SF3">
    <property type="entry name" value="TRANSMEMBRANE PROTEIN-RELATED"/>
    <property type="match status" value="1"/>
</dbReference>